<reference evidence="2" key="1">
    <citation type="submission" date="2021-02" db="EMBL/GenBank/DDBJ databases">
        <authorList>
            <person name="Nowell W R."/>
        </authorList>
    </citation>
    <scope>NUCLEOTIDE SEQUENCE</scope>
</reference>
<organism evidence="2 3">
    <name type="scientific">Didymodactylos carnosus</name>
    <dbReference type="NCBI Taxonomy" id="1234261"/>
    <lineage>
        <taxon>Eukaryota</taxon>
        <taxon>Metazoa</taxon>
        <taxon>Spiralia</taxon>
        <taxon>Gnathifera</taxon>
        <taxon>Rotifera</taxon>
        <taxon>Eurotatoria</taxon>
        <taxon>Bdelloidea</taxon>
        <taxon>Philodinida</taxon>
        <taxon>Philodinidae</taxon>
        <taxon>Didymodactylos</taxon>
    </lineage>
</organism>
<gene>
    <name evidence="2" type="ORF">TMI583_LOCUS49162</name>
</gene>
<feature type="coiled-coil region" evidence="1">
    <location>
        <begin position="60"/>
        <end position="132"/>
    </location>
</feature>
<evidence type="ECO:0000313" key="3">
    <source>
        <dbReference type="Proteomes" id="UP000682733"/>
    </source>
</evidence>
<evidence type="ECO:0000256" key="1">
    <source>
        <dbReference type="SAM" id="Coils"/>
    </source>
</evidence>
<protein>
    <submittedName>
        <fullName evidence="2">Uncharacterized protein</fullName>
    </submittedName>
</protein>
<dbReference type="AlphaFoldDB" id="A0A8S2Y2W3"/>
<accession>A0A8S2Y2W3</accession>
<feature type="non-terminal residue" evidence="2">
    <location>
        <position position="145"/>
    </location>
</feature>
<comment type="caution">
    <text evidence="2">The sequence shown here is derived from an EMBL/GenBank/DDBJ whole genome shotgun (WGS) entry which is preliminary data.</text>
</comment>
<dbReference type="Proteomes" id="UP000682733">
    <property type="component" value="Unassembled WGS sequence"/>
</dbReference>
<evidence type="ECO:0000313" key="2">
    <source>
        <dbReference type="EMBL" id="CAF4534616.1"/>
    </source>
</evidence>
<proteinExistence type="predicted"/>
<keyword evidence="1" id="KW-0175">Coiled coil</keyword>
<name>A0A8S2Y2W3_9BILA</name>
<feature type="non-terminal residue" evidence="2">
    <location>
        <position position="1"/>
    </location>
</feature>
<dbReference type="EMBL" id="CAJOBA010105213">
    <property type="protein sequence ID" value="CAF4534616.1"/>
    <property type="molecule type" value="Genomic_DNA"/>
</dbReference>
<sequence length="145" mass="17740">ADSYRTQTSKLDQEYDDGRFKREELEYRLGDKDRLYLSKRLTYEVYQEQCEKMIKHPDQYVESKLSIEKFQQEIKQFEKELPKLQQVINTIKSRLNHFEEQKQVIEQMRIHLKELDAEVQLALEDKILKENEFTRIEKSLHLMKQ</sequence>